<dbReference type="InterPro" id="IPR038404">
    <property type="entry name" value="TRAP_DctP_sf"/>
</dbReference>
<dbReference type="PANTHER" id="PTHR33376:SF4">
    <property type="entry name" value="SIALIC ACID-BINDING PERIPLASMIC PROTEIN SIAP"/>
    <property type="match status" value="1"/>
</dbReference>
<dbReference type="KEGG" id="fer:FNB15_08265"/>
<dbReference type="CDD" id="cd13602">
    <property type="entry name" value="PBP2_TRAP_BpDctp6_7"/>
    <property type="match status" value="1"/>
</dbReference>
<reference evidence="3 4" key="1">
    <citation type="submission" date="2019-07" db="EMBL/GenBank/DDBJ databases">
        <title>Genome sequencing for Ferrovibrio sp. K5.</title>
        <authorList>
            <person name="Park S.-J."/>
        </authorList>
    </citation>
    <scope>NUCLEOTIDE SEQUENCE [LARGE SCALE GENOMIC DNA]</scope>
    <source>
        <strain evidence="3 4">K5</strain>
    </source>
</reference>
<evidence type="ECO:0000256" key="2">
    <source>
        <dbReference type="SAM" id="SignalP"/>
    </source>
</evidence>
<feature type="chain" id="PRO_5022126156" evidence="2">
    <location>
        <begin position="25"/>
        <end position="326"/>
    </location>
</feature>
<dbReference type="GO" id="GO:0055085">
    <property type="term" value="P:transmembrane transport"/>
    <property type="evidence" value="ECO:0007669"/>
    <property type="project" value="InterPro"/>
</dbReference>
<keyword evidence="4" id="KW-1185">Reference proteome</keyword>
<dbReference type="AlphaFoldDB" id="A0A516H0I3"/>
<dbReference type="InterPro" id="IPR018389">
    <property type="entry name" value="DctP_fam"/>
</dbReference>
<dbReference type="RefSeq" id="WP_144068243.1">
    <property type="nucleotide sequence ID" value="NZ_CP041636.1"/>
</dbReference>
<dbReference type="Proteomes" id="UP000317496">
    <property type="component" value="Chromosome"/>
</dbReference>
<dbReference type="SUPFAM" id="SSF53850">
    <property type="entry name" value="Periplasmic binding protein-like II"/>
    <property type="match status" value="1"/>
</dbReference>
<evidence type="ECO:0000313" key="4">
    <source>
        <dbReference type="Proteomes" id="UP000317496"/>
    </source>
</evidence>
<evidence type="ECO:0000313" key="3">
    <source>
        <dbReference type="EMBL" id="QDO97262.1"/>
    </source>
</evidence>
<dbReference type="NCBIfam" id="NF037995">
    <property type="entry name" value="TRAP_S1"/>
    <property type="match status" value="1"/>
</dbReference>
<accession>A0A516H0I3</accession>
<sequence>MTRKMWLSAAVFGVALAGTSSAFAQTKWDLPGAYGANSFHTKNLVLFAEDVKKMSGGKLEITVHPGASLFKAPEIKRAVQTGQVQIGEVLMSNIENEITVFGADAVPFLATSYDASVKLWKAQKPVIDKKLAEQGMTGLYVVPWPPQGVYAKKDINTVEDLKGTKWRSYSPATARIAELVGAQPVTIQVAELAQALATGVLNSMMTSGSTGRDMKVWEGLTHFYDTQAWLPKNLIFVNNDAFKKLDAATQKAVMDAAAAAETRGLAMSKVETEESKADLAKNGMKVLPPSPALKAGLEKIGVTLTEEWIKKAGADGQAIVDNYKKM</sequence>
<dbReference type="OrthoDB" id="9783941at2"/>
<gene>
    <name evidence="3" type="ORF">FNB15_08265</name>
</gene>
<evidence type="ECO:0000256" key="1">
    <source>
        <dbReference type="ARBA" id="ARBA00022729"/>
    </source>
</evidence>
<protein>
    <submittedName>
        <fullName evidence="3">TRAP transporter substrate-binding protein</fullName>
    </submittedName>
</protein>
<dbReference type="Gene3D" id="3.40.190.170">
    <property type="entry name" value="Bacterial extracellular solute-binding protein, family 7"/>
    <property type="match status" value="1"/>
</dbReference>
<name>A0A516H0I3_9PROT</name>
<organism evidence="3 4">
    <name type="scientific">Ferrovibrio terrae</name>
    <dbReference type="NCBI Taxonomy" id="2594003"/>
    <lineage>
        <taxon>Bacteria</taxon>
        <taxon>Pseudomonadati</taxon>
        <taxon>Pseudomonadota</taxon>
        <taxon>Alphaproteobacteria</taxon>
        <taxon>Rhodospirillales</taxon>
        <taxon>Rhodospirillaceae</taxon>
        <taxon>Ferrovibrio</taxon>
    </lineage>
</organism>
<dbReference type="PANTHER" id="PTHR33376">
    <property type="match status" value="1"/>
</dbReference>
<proteinExistence type="predicted"/>
<feature type="signal peptide" evidence="2">
    <location>
        <begin position="1"/>
        <end position="24"/>
    </location>
</feature>
<keyword evidence="1 2" id="KW-0732">Signal</keyword>
<dbReference type="Pfam" id="PF03480">
    <property type="entry name" value="DctP"/>
    <property type="match status" value="1"/>
</dbReference>
<dbReference type="EMBL" id="CP041636">
    <property type="protein sequence ID" value="QDO97262.1"/>
    <property type="molecule type" value="Genomic_DNA"/>
</dbReference>